<keyword evidence="3" id="KW-0539">Nucleus</keyword>
<gene>
    <name evidence="5" type="ORF">CAPTEDRAFT_167069</name>
</gene>
<dbReference type="InterPro" id="IPR016580">
    <property type="entry name" value="HUS1"/>
</dbReference>
<evidence type="ECO:0000313" key="5">
    <source>
        <dbReference type="EMBL" id="ELU00492.1"/>
    </source>
</evidence>
<dbReference type="GO" id="GO:0031573">
    <property type="term" value="P:mitotic intra-S DNA damage checkpoint signaling"/>
    <property type="evidence" value="ECO:0007669"/>
    <property type="project" value="TreeGrafter"/>
</dbReference>
<sequence>MRFRGKIIDIGCIQHFTRVVTTISKLVKSCTLRITTDTLYFILSERMVTGGTGIWCQVSQNHFFDEFNLDGVSAEANEIYLEVNPDLMVRALRTAQNAKSVKIKLTKKHMPCLTLEVELPTLAAHSRLVTHDVPVNVIPRRLWDEFEEPELPDFDVTLFMPCVKILRNVVDRMKNLSNFLTISANNSGEMNFGVSTDIATIKTHFKDVGHPNWRETSDRDPKEFADARIDIRKLAQFLVGQQLSSVKIICNLVHEHLAHFFIVHDDVSLQYSLPVVNS</sequence>
<protein>
    <recommendedName>
        <fullName evidence="4">Checkpoint protein</fullName>
    </recommendedName>
</protein>
<dbReference type="FunCoup" id="R7UB68">
    <property type="interactions" value="1230"/>
</dbReference>
<dbReference type="Gene3D" id="3.70.10.10">
    <property type="match status" value="1"/>
</dbReference>
<evidence type="ECO:0000256" key="2">
    <source>
        <dbReference type="ARBA" id="ARBA00005563"/>
    </source>
</evidence>
<dbReference type="GO" id="GO:0000724">
    <property type="term" value="P:double-strand break repair via homologous recombination"/>
    <property type="evidence" value="ECO:0007669"/>
    <property type="project" value="TreeGrafter"/>
</dbReference>
<dbReference type="PANTHER" id="PTHR12900:SF0">
    <property type="entry name" value="CHECKPOINT PROTEIN"/>
    <property type="match status" value="1"/>
</dbReference>
<dbReference type="STRING" id="283909.R7UB68"/>
<comment type="subcellular location">
    <subcellularLocation>
        <location evidence="1">Nucleus</location>
    </subcellularLocation>
</comment>
<dbReference type="InterPro" id="IPR046938">
    <property type="entry name" value="DNA_clamp_sf"/>
</dbReference>
<name>R7UB68_CAPTE</name>
<dbReference type="OrthoDB" id="10063861at2759"/>
<evidence type="ECO:0000313" key="7">
    <source>
        <dbReference type="Proteomes" id="UP000014760"/>
    </source>
</evidence>
<proteinExistence type="inferred from homology"/>
<dbReference type="GO" id="GO:0005730">
    <property type="term" value="C:nucleolus"/>
    <property type="evidence" value="ECO:0007669"/>
    <property type="project" value="InterPro"/>
</dbReference>
<dbReference type="GO" id="GO:0044778">
    <property type="term" value="P:meiotic DNA integrity checkpoint signaling"/>
    <property type="evidence" value="ECO:0007669"/>
    <property type="project" value="TreeGrafter"/>
</dbReference>
<dbReference type="GO" id="GO:0000723">
    <property type="term" value="P:telomere maintenance"/>
    <property type="evidence" value="ECO:0007669"/>
    <property type="project" value="TreeGrafter"/>
</dbReference>
<accession>R7UB68</accession>
<dbReference type="InterPro" id="IPR007150">
    <property type="entry name" value="HUS1/Mec3"/>
</dbReference>
<evidence type="ECO:0000256" key="4">
    <source>
        <dbReference type="PIRNR" id="PIRNR011312"/>
    </source>
</evidence>
<dbReference type="EMBL" id="KB305961">
    <property type="protein sequence ID" value="ELU00492.1"/>
    <property type="molecule type" value="Genomic_DNA"/>
</dbReference>
<dbReference type="GO" id="GO:0006289">
    <property type="term" value="P:nucleotide-excision repair"/>
    <property type="evidence" value="ECO:0007669"/>
    <property type="project" value="TreeGrafter"/>
</dbReference>
<dbReference type="GO" id="GO:0035861">
    <property type="term" value="C:site of double-strand break"/>
    <property type="evidence" value="ECO:0007669"/>
    <property type="project" value="TreeGrafter"/>
</dbReference>
<evidence type="ECO:0000256" key="1">
    <source>
        <dbReference type="ARBA" id="ARBA00004123"/>
    </source>
</evidence>
<dbReference type="HOGENOM" id="CLU_035754_1_0_1"/>
<reference evidence="6" key="3">
    <citation type="submission" date="2015-06" db="UniProtKB">
        <authorList>
            <consortium name="EnsemblMetazoa"/>
        </authorList>
    </citation>
    <scope>IDENTIFICATION</scope>
</reference>
<evidence type="ECO:0000313" key="6">
    <source>
        <dbReference type="EnsemblMetazoa" id="CapteP167069"/>
    </source>
</evidence>
<organism evidence="5">
    <name type="scientific">Capitella teleta</name>
    <name type="common">Polychaete worm</name>
    <dbReference type="NCBI Taxonomy" id="283909"/>
    <lineage>
        <taxon>Eukaryota</taxon>
        <taxon>Metazoa</taxon>
        <taxon>Spiralia</taxon>
        <taxon>Lophotrochozoa</taxon>
        <taxon>Annelida</taxon>
        <taxon>Polychaeta</taxon>
        <taxon>Sedentaria</taxon>
        <taxon>Scolecida</taxon>
        <taxon>Capitellidae</taxon>
        <taxon>Capitella</taxon>
    </lineage>
</organism>
<dbReference type="EnsemblMetazoa" id="CapteT167069">
    <property type="protein sequence ID" value="CapteP167069"/>
    <property type="gene ID" value="CapteG167069"/>
</dbReference>
<dbReference type="Pfam" id="PF04005">
    <property type="entry name" value="Hus1"/>
    <property type="match status" value="1"/>
</dbReference>
<dbReference type="SUPFAM" id="SSF55979">
    <property type="entry name" value="DNA clamp"/>
    <property type="match status" value="1"/>
</dbReference>
<dbReference type="Proteomes" id="UP000014760">
    <property type="component" value="Unassembled WGS sequence"/>
</dbReference>
<dbReference type="GO" id="GO:0030896">
    <property type="term" value="C:checkpoint clamp complex"/>
    <property type="evidence" value="ECO:0007669"/>
    <property type="project" value="InterPro"/>
</dbReference>
<reference evidence="5 7" key="2">
    <citation type="journal article" date="2013" name="Nature">
        <title>Insights into bilaterian evolution from three spiralian genomes.</title>
        <authorList>
            <person name="Simakov O."/>
            <person name="Marletaz F."/>
            <person name="Cho S.J."/>
            <person name="Edsinger-Gonzales E."/>
            <person name="Havlak P."/>
            <person name="Hellsten U."/>
            <person name="Kuo D.H."/>
            <person name="Larsson T."/>
            <person name="Lv J."/>
            <person name="Arendt D."/>
            <person name="Savage R."/>
            <person name="Osoegawa K."/>
            <person name="de Jong P."/>
            <person name="Grimwood J."/>
            <person name="Chapman J.A."/>
            <person name="Shapiro H."/>
            <person name="Aerts A."/>
            <person name="Otillar R.P."/>
            <person name="Terry A.Y."/>
            <person name="Boore J.L."/>
            <person name="Grigoriev I.V."/>
            <person name="Lindberg D.R."/>
            <person name="Seaver E.C."/>
            <person name="Weisblat D.A."/>
            <person name="Putnam N.H."/>
            <person name="Rokhsar D.S."/>
        </authorList>
    </citation>
    <scope>NUCLEOTIDE SEQUENCE</scope>
    <source>
        <strain evidence="5 7">I ESC-2004</strain>
    </source>
</reference>
<dbReference type="PANTHER" id="PTHR12900">
    <property type="entry name" value="MITOTIC AND DNA DAMAGE CHECKPOINT PROTEIN HUS1"/>
    <property type="match status" value="1"/>
</dbReference>
<dbReference type="GO" id="GO:0033314">
    <property type="term" value="P:mitotic DNA replication checkpoint signaling"/>
    <property type="evidence" value="ECO:0007669"/>
    <property type="project" value="TreeGrafter"/>
</dbReference>
<evidence type="ECO:0000256" key="3">
    <source>
        <dbReference type="ARBA" id="ARBA00023242"/>
    </source>
</evidence>
<keyword evidence="7" id="KW-1185">Reference proteome</keyword>
<dbReference type="PIRSF" id="PIRSF011312">
    <property type="entry name" value="Cell_cycle_HUS1"/>
    <property type="match status" value="1"/>
</dbReference>
<dbReference type="OMA" id="VCWMRLE"/>
<dbReference type="AlphaFoldDB" id="R7UB68"/>
<comment type="similarity">
    <text evidence="2 4">Belongs to the HUS1 family.</text>
</comment>
<dbReference type="EMBL" id="AMQN01009688">
    <property type="status" value="NOT_ANNOTATED_CDS"/>
    <property type="molecule type" value="Genomic_DNA"/>
</dbReference>
<reference evidence="7" key="1">
    <citation type="submission" date="2012-12" db="EMBL/GenBank/DDBJ databases">
        <authorList>
            <person name="Hellsten U."/>
            <person name="Grimwood J."/>
            <person name="Chapman J.A."/>
            <person name="Shapiro H."/>
            <person name="Aerts A."/>
            <person name="Otillar R.P."/>
            <person name="Terry A.Y."/>
            <person name="Boore J.L."/>
            <person name="Simakov O."/>
            <person name="Marletaz F."/>
            <person name="Cho S.-J."/>
            <person name="Edsinger-Gonzales E."/>
            <person name="Havlak P."/>
            <person name="Kuo D.-H."/>
            <person name="Larsson T."/>
            <person name="Lv J."/>
            <person name="Arendt D."/>
            <person name="Savage R."/>
            <person name="Osoegawa K."/>
            <person name="de Jong P."/>
            <person name="Lindberg D.R."/>
            <person name="Seaver E.C."/>
            <person name="Weisblat D.A."/>
            <person name="Putnam N.H."/>
            <person name="Grigoriev I.V."/>
            <person name="Rokhsar D.S."/>
        </authorList>
    </citation>
    <scope>NUCLEOTIDE SEQUENCE</scope>
    <source>
        <strain evidence="7">I ESC-2004</strain>
    </source>
</reference>